<dbReference type="InterPro" id="IPR026956">
    <property type="entry name" value="D-ser_dehydrat-like_dom"/>
</dbReference>
<dbReference type="STRING" id="1293890.TALK_07940"/>
<dbReference type="OrthoDB" id="9772497at2"/>
<comment type="caution">
    <text evidence="4">The sequence shown here is derived from an EMBL/GenBank/DDBJ whole genome shotgun (WGS) entry which is preliminary data.</text>
</comment>
<sequence>MAQSPQYSELDTPCAVVNLDVVDRNIDTYQAYCDKHGIGLRPHIKTHKIPAFAAQQVKAGAIGITCQKIGEAEVMADAGLDDILLTYNVLGDRKLARLRALFDRVKSLRVVADNAVVVDGLSKAFADSAKPLEVLVECDTGGGRCGVQNPAEAVDLAQKITSLPGLKFIGLMTYPATGSGSKVEAFFTKAMAELETLGINCPVRSSGGTPDMWLAHEVPSVTEHRIGTYIYNDRSLMAKGVCKEDDCALRVLTEIVSLPAPGRAIIDAGSKVLTSDLLGLEGYGYVVGHPEVAVKALSEEHGILQFDPTLKPFEIGQRIEVIPNHVCVVSNMLDQVHLVRDGDVETVEVAARGCVL</sequence>
<dbReference type="Gene3D" id="2.40.37.20">
    <property type="entry name" value="D-serine dehydratase-like domain"/>
    <property type="match status" value="1"/>
</dbReference>
<dbReference type="Gene3D" id="3.20.20.10">
    <property type="entry name" value="Alanine racemase"/>
    <property type="match status" value="1"/>
</dbReference>
<dbReference type="Pfam" id="PF01168">
    <property type="entry name" value="Ala_racemase_N"/>
    <property type="match status" value="1"/>
</dbReference>
<dbReference type="InterPro" id="IPR029066">
    <property type="entry name" value="PLP-binding_barrel"/>
</dbReference>
<keyword evidence="2" id="KW-0456">Lyase</keyword>
<comment type="similarity">
    <text evidence="1">Belongs to the DSD1 family.</text>
</comment>
<dbReference type="SMART" id="SM01119">
    <property type="entry name" value="D-ser_dehydrat"/>
    <property type="match status" value="1"/>
</dbReference>
<evidence type="ECO:0000256" key="1">
    <source>
        <dbReference type="ARBA" id="ARBA00005323"/>
    </source>
</evidence>
<keyword evidence="5" id="KW-1185">Reference proteome</keyword>
<dbReference type="EMBL" id="JFKB01000004">
    <property type="protein sequence ID" value="OSQ48848.1"/>
    <property type="molecule type" value="Genomic_DNA"/>
</dbReference>
<dbReference type="RefSeq" id="WP_085617619.1">
    <property type="nucleotide sequence ID" value="NZ_JFKB01000004.1"/>
</dbReference>
<dbReference type="GO" id="GO:0036088">
    <property type="term" value="P:D-serine catabolic process"/>
    <property type="evidence" value="ECO:0007669"/>
    <property type="project" value="TreeGrafter"/>
</dbReference>
<gene>
    <name evidence="4" type="ORF">TALK_07940</name>
</gene>
<dbReference type="AlphaFoldDB" id="A0A1Y2LG38"/>
<dbReference type="InterPro" id="IPR001608">
    <property type="entry name" value="Ala_racemase_N"/>
</dbReference>
<dbReference type="Proteomes" id="UP000193396">
    <property type="component" value="Unassembled WGS sequence"/>
</dbReference>
<dbReference type="InterPro" id="IPR042208">
    <property type="entry name" value="D-ser_dehydrat-like_sf"/>
</dbReference>
<dbReference type="InterPro" id="IPR051466">
    <property type="entry name" value="D-amino_acid_metab_enzyme"/>
</dbReference>
<dbReference type="PANTHER" id="PTHR28004:SF2">
    <property type="entry name" value="D-SERINE DEHYDRATASE"/>
    <property type="match status" value="1"/>
</dbReference>
<dbReference type="SUPFAM" id="SSF51419">
    <property type="entry name" value="PLP-binding barrel"/>
    <property type="match status" value="1"/>
</dbReference>
<reference evidence="4 5" key="1">
    <citation type="submission" date="2014-03" db="EMBL/GenBank/DDBJ databases">
        <title>The draft genome sequence of Thalassospira alkalitolerans JCM 18968.</title>
        <authorList>
            <person name="Lai Q."/>
            <person name="Shao Z."/>
        </authorList>
    </citation>
    <scope>NUCLEOTIDE SEQUENCE [LARGE SCALE GENOMIC DNA]</scope>
    <source>
        <strain evidence="4 5">JCM 18968</strain>
    </source>
</reference>
<feature type="domain" description="D-serine dehydratase-like" evidence="3">
    <location>
        <begin position="248"/>
        <end position="340"/>
    </location>
</feature>
<evidence type="ECO:0000259" key="3">
    <source>
        <dbReference type="SMART" id="SM01119"/>
    </source>
</evidence>
<evidence type="ECO:0000313" key="4">
    <source>
        <dbReference type="EMBL" id="OSQ48848.1"/>
    </source>
</evidence>
<dbReference type="GO" id="GO:0008721">
    <property type="term" value="F:D-serine ammonia-lyase activity"/>
    <property type="evidence" value="ECO:0007669"/>
    <property type="project" value="TreeGrafter"/>
</dbReference>
<accession>A0A1Y2LG38</accession>
<dbReference type="Pfam" id="PF14031">
    <property type="entry name" value="D-ser_dehydrat"/>
    <property type="match status" value="1"/>
</dbReference>
<protein>
    <submittedName>
        <fullName evidence="4">Alanine racemase</fullName>
    </submittedName>
</protein>
<dbReference type="PANTHER" id="PTHR28004">
    <property type="entry name" value="ZGC:162816-RELATED"/>
    <property type="match status" value="1"/>
</dbReference>
<evidence type="ECO:0000256" key="2">
    <source>
        <dbReference type="ARBA" id="ARBA00023239"/>
    </source>
</evidence>
<evidence type="ECO:0000313" key="5">
    <source>
        <dbReference type="Proteomes" id="UP000193396"/>
    </source>
</evidence>
<dbReference type="CDD" id="cd06820">
    <property type="entry name" value="PLPDE_III_LS_D-TA_like"/>
    <property type="match status" value="1"/>
</dbReference>
<proteinExistence type="inferred from homology"/>
<organism evidence="4 5">
    <name type="scientific">Thalassospira alkalitolerans</name>
    <dbReference type="NCBI Taxonomy" id="1293890"/>
    <lineage>
        <taxon>Bacteria</taxon>
        <taxon>Pseudomonadati</taxon>
        <taxon>Pseudomonadota</taxon>
        <taxon>Alphaproteobacteria</taxon>
        <taxon>Rhodospirillales</taxon>
        <taxon>Thalassospiraceae</taxon>
        <taxon>Thalassospira</taxon>
    </lineage>
</organism>
<name>A0A1Y2LG38_9PROT</name>